<reference evidence="2" key="1">
    <citation type="journal article" date="2022" name="bioRxiv">
        <title>Sequencing and chromosome-scale assembly of the giantPleurodeles waltlgenome.</title>
        <authorList>
            <person name="Brown T."/>
            <person name="Elewa A."/>
            <person name="Iarovenko S."/>
            <person name="Subramanian E."/>
            <person name="Araus A.J."/>
            <person name="Petzold A."/>
            <person name="Susuki M."/>
            <person name="Suzuki K.-i.T."/>
            <person name="Hayashi T."/>
            <person name="Toyoda A."/>
            <person name="Oliveira C."/>
            <person name="Osipova E."/>
            <person name="Leigh N.D."/>
            <person name="Simon A."/>
            <person name="Yun M.H."/>
        </authorList>
    </citation>
    <scope>NUCLEOTIDE SEQUENCE</scope>
    <source>
        <strain evidence="2">20211129_DDA</strain>
        <tissue evidence="2">Liver</tissue>
    </source>
</reference>
<feature type="region of interest" description="Disordered" evidence="1">
    <location>
        <begin position="29"/>
        <end position="57"/>
    </location>
</feature>
<dbReference type="EMBL" id="JANPWB010000003">
    <property type="protein sequence ID" value="KAJ1199987.1"/>
    <property type="molecule type" value="Genomic_DNA"/>
</dbReference>
<protein>
    <submittedName>
        <fullName evidence="2">Uncharacterized protein</fullName>
    </submittedName>
</protein>
<gene>
    <name evidence="2" type="ORF">NDU88_003818</name>
</gene>
<evidence type="ECO:0000313" key="3">
    <source>
        <dbReference type="Proteomes" id="UP001066276"/>
    </source>
</evidence>
<keyword evidence="3" id="KW-1185">Reference proteome</keyword>
<dbReference type="AlphaFoldDB" id="A0AAV7VFA5"/>
<dbReference type="Proteomes" id="UP001066276">
    <property type="component" value="Chromosome 2_1"/>
</dbReference>
<evidence type="ECO:0000256" key="1">
    <source>
        <dbReference type="SAM" id="MobiDB-lite"/>
    </source>
</evidence>
<organism evidence="2 3">
    <name type="scientific">Pleurodeles waltl</name>
    <name type="common">Iberian ribbed newt</name>
    <dbReference type="NCBI Taxonomy" id="8319"/>
    <lineage>
        <taxon>Eukaryota</taxon>
        <taxon>Metazoa</taxon>
        <taxon>Chordata</taxon>
        <taxon>Craniata</taxon>
        <taxon>Vertebrata</taxon>
        <taxon>Euteleostomi</taxon>
        <taxon>Amphibia</taxon>
        <taxon>Batrachia</taxon>
        <taxon>Caudata</taxon>
        <taxon>Salamandroidea</taxon>
        <taxon>Salamandridae</taxon>
        <taxon>Pleurodelinae</taxon>
        <taxon>Pleurodeles</taxon>
    </lineage>
</organism>
<name>A0AAV7VFA5_PLEWA</name>
<sequence>MQAARPPDWLRYYMGRPLFSQPYSANATRMKQASAAEPTRAEGKSAPKMPPRNLEPGLTRRQFTVSYCLELKDDTLQRRLWK</sequence>
<proteinExistence type="predicted"/>
<evidence type="ECO:0000313" key="2">
    <source>
        <dbReference type="EMBL" id="KAJ1199987.1"/>
    </source>
</evidence>
<accession>A0AAV7VFA5</accession>
<comment type="caution">
    <text evidence="2">The sequence shown here is derived from an EMBL/GenBank/DDBJ whole genome shotgun (WGS) entry which is preliminary data.</text>
</comment>